<reference evidence="1" key="2">
    <citation type="journal article" date="2015" name="Fish Shellfish Immunol.">
        <title>Early steps in the European eel (Anguilla anguilla)-Vibrio vulnificus interaction in the gills: Role of the RtxA13 toxin.</title>
        <authorList>
            <person name="Callol A."/>
            <person name="Pajuelo D."/>
            <person name="Ebbesson L."/>
            <person name="Teles M."/>
            <person name="MacKenzie S."/>
            <person name="Amaro C."/>
        </authorList>
    </citation>
    <scope>NUCLEOTIDE SEQUENCE</scope>
</reference>
<evidence type="ECO:0000313" key="1">
    <source>
        <dbReference type="EMBL" id="JAH29680.1"/>
    </source>
</evidence>
<reference evidence="1" key="1">
    <citation type="submission" date="2014-11" db="EMBL/GenBank/DDBJ databases">
        <authorList>
            <person name="Amaro Gonzalez C."/>
        </authorList>
    </citation>
    <scope>NUCLEOTIDE SEQUENCE</scope>
</reference>
<proteinExistence type="predicted"/>
<dbReference type="AlphaFoldDB" id="A0A0E9RMJ7"/>
<name>A0A0E9RMJ7_ANGAN</name>
<sequence>MLHCCIGVFAFCVLLKWLYLQFSIA</sequence>
<organism evidence="1">
    <name type="scientific">Anguilla anguilla</name>
    <name type="common">European freshwater eel</name>
    <name type="synonym">Muraena anguilla</name>
    <dbReference type="NCBI Taxonomy" id="7936"/>
    <lineage>
        <taxon>Eukaryota</taxon>
        <taxon>Metazoa</taxon>
        <taxon>Chordata</taxon>
        <taxon>Craniata</taxon>
        <taxon>Vertebrata</taxon>
        <taxon>Euteleostomi</taxon>
        <taxon>Actinopterygii</taxon>
        <taxon>Neopterygii</taxon>
        <taxon>Teleostei</taxon>
        <taxon>Anguilliformes</taxon>
        <taxon>Anguillidae</taxon>
        <taxon>Anguilla</taxon>
    </lineage>
</organism>
<dbReference type="EMBL" id="GBXM01078897">
    <property type="protein sequence ID" value="JAH29680.1"/>
    <property type="molecule type" value="Transcribed_RNA"/>
</dbReference>
<protein>
    <submittedName>
        <fullName evidence="1">Uncharacterized protein</fullName>
    </submittedName>
</protein>
<accession>A0A0E9RMJ7</accession>